<dbReference type="SUPFAM" id="SSF48452">
    <property type="entry name" value="TPR-like"/>
    <property type="match status" value="1"/>
</dbReference>
<feature type="signal peptide" evidence="2">
    <location>
        <begin position="1"/>
        <end position="26"/>
    </location>
</feature>
<evidence type="ECO:0008006" key="5">
    <source>
        <dbReference type="Google" id="ProtNLM"/>
    </source>
</evidence>
<keyword evidence="4" id="KW-1185">Reference proteome</keyword>
<evidence type="ECO:0000313" key="3">
    <source>
        <dbReference type="EMBL" id="NNG23370.1"/>
    </source>
</evidence>
<feature type="compositionally biased region" description="Low complexity" evidence="1">
    <location>
        <begin position="177"/>
        <end position="189"/>
    </location>
</feature>
<feature type="compositionally biased region" description="Basic and acidic residues" evidence="1">
    <location>
        <begin position="190"/>
        <end position="199"/>
    </location>
</feature>
<dbReference type="Gene3D" id="1.25.40.10">
    <property type="entry name" value="Tetratricopeptide repeat domain"/>
    <property type="match status" value="1"/>
</dbReference>
<organism evidence="3 4">
    <name type="scientific">Telluria aromaticivorans</name>
    <dbReference type="NCBI Taxonomy" id="2725995"/>
    <lineage>
        <taxon>Bacteria</taxon>
        <taxon>Pseudomonadati</taxon>
        <taxon>Pseudomonadota</taxon>
        <taxon>Betaproteobacteria</taxon>
        <taxon>Burkholderiales</taxon>
        <taxon>Oxalobacteraceae</taxon>
        <taxon>Telluria group</taxon>
        <taxon>Telluria</taxon>
    </lineage>
</organism>
<dbReference type="Proteomes" id="UP000533905">
    <property type="component" value="Unassembled WGS sequence"/>
</dbReference>
<name>A0A7Y2JYI9_9BURK</name>
<sequence length="199" mass="21194">MMLKRLMPLIVGVVALAGCASGPEIASSRSNAPVGEQVFTEADKAIAAKQEEKAYAMLKAASDAHPVDKRPWVKMAQIRFNAGVYGEAITNAHEALERDPDDHVAHSIVAVSGLRVASKALADLTRKNNLNGDVKSEAQDLAKLLRTSLGEQELFKKGDAAKTTPVRVRAQRDSSVTPTKAASNTTSSSNDKDPFSGLK</sequence>
<dbReference type="AlphaFoldDB" id="A0A7Y2JYI9"/>
<accession>A0A7Y2JYI9</accession>
<dbReference type="RefSeq" id="WP_171083875.1">
    <property type="nucleotide sequence ID" value="NZ_JABAIV010000003.1"/>
</dbReference>
<evidence type="ECO:0000313" key="4">
    <source>
        <dbReference type="Proteomes" id="UP000533905"/>
    </source>
</evidence>
<protein>
    <recommendedName>
        <fullName evidence="5">Tetratricopeptide repeat protein</fullName>
    </recommendedName>
</protein>
<evidence type="ECO:0000256" key="2">
    <source>
        <dbReference type="SAM" id="SignalP"/>
    </source>
</evidence>
<feature type="chain" id="PRO_5031284533" description="Tetratricopeptide repeat protein" evidence="2">
    <location>
        <begin position="27"/>
        <end position="199"/>
    </location>
</feature>
<dbReference type="PROSITE" id="PS51257">
    <property type="entry name" value="PROKAR_LIPOPROTEIN"/>
    <property type="match status" value="1"/>
</dbReference>
<comment type="caution">
    <text evidence="3">The sequence shown here is derived from an EMBL/GenBank/DDBJ whole genome shotgun (WGS) entry which is preliminary data.</text>
</comment>
<keyword evidence="2" id="KW-0732">Signal</keyword>
<dbReference type="EMBL" id="JABAIV010000003">
    <property type="protein sequence ID" value="NNG23370.1"/>
    <property type="molecule type" value="Genomic_DNA"/>
</dbReference>
<proteinExistence type="predicted"/>
<gene>
    <name evidence="3" type="ORF">HGB41_10230</name>
</gene>
<feature type="region of interest" description="Disordered" evidence="1">
    <location>
        <begin position="156"/>
        <end position="199"/>
    </location>
</feature>
<reference evidence="3 4" key="1">
    <citation type="submission" date="2020-04" db="EMBL/GenBank/DDBJ databases">
        <title>Massilia sp. nov., a cold adapted bacteria isolated from Arctic soil.</title>
        <authorList>
            <person name="Son J."/>
            <person name="Ka J.-O."/>
        </authorList>
    </citation>
    <scope>NUCLEOTIDE SEQUENCE [LARGE SCALE GENOMIC DNA]</scope>
    <source>
        <strain evidence="3 4">ML15P13</strain>
    </source>
</reference>
<dbReference type="InterPro" id="IPR011990">
    <property type="entry name" value="TPR-like_helical_dom_sf"/>
</dbReference>
<evidence type="ECO:0000256" key="1">
    <source>
        <dbReference type="SAM" id="MobiDB-lite"/>
    </source>
</evidence>